<feature type="transmembrane region" description="Helical" evidence="7">
    <location>
        <begin position="87"/>
        <end position="109"/>
    </location>
</feature>
<dbReference type="Proteomes" id="UP000283895">
    <property type="component" value="Unassembled WGS sequence"/>
</dbReference>
<dbReference type="AlphaFoldDB" id="A0A423VUB9"/>
<evidence type="ECO:0000313" key="9">
    <source>
        <dbReference type="EMBL" id="ROV94564.1"/>
    </source>
</evidence>
<dbReference type="InterPro" id="IPR052337">
    <property type="entry name" value="SAT4-like"/>
</dbReference>
<evidence type="ECO:0000313" key="10">
    <source>
        <dbReference type="Proteomes" id="UP000283895"/>
    </source>
</evidence>
<evidence type="ECO:0000256" key="2">
    <source>
        <dbReference type="ARBA" id="ARBA00022692"/>
    </source>
</evidence>
<dbReference type="InterPro" id="IPR049326">
    <property type="entry name" value="Rhodopsin_dom_fungi"/>
</dbReference>
<keyword evidence="10" id="KW-1185">Reference proteome</keyword>
<comment type="caution">
    <text evidence="9">The sequence shown here is derived from an EMBL/GenBank/DDBJ whole genome shotgun (WGS) entry which is preliminary data.</text>
</comment>
<feature type="transmembrane region" description="Helical" evidence="7">
    <location>
        <begin position="183"/>
        <end position="203"/>
    </location>
</feature>
<proteinExistence type="inferred from homology"/>
<feature type="transmembrane region" description="Helical" evidence="7">
    <location>
        <begin position="44"/>
        <end position="67"/>
    </location>
</feature>
<accession>A0A423VUB9</accession>
<dbReference type="GO" id="GO:0016020">
    <property type="term" value="C:membrane"/>
    <property type="evidence" value="ECO:0007669"/>
    <property type="project" value="UniProtKB-SubCell"/>
</dbReference>
<evidence type="ECO:0000256" key="7">
    <source>
        <dbReference type="SAM" id="Phobius"/>
    </source>
</evidence>
<keyword evidence="3 7" id="KW-1133">Transmembrane helix</keyword>
<reference evidence="9 10" key="1">
    <citation type="submission" date="2015-09" db="EMBL/GenBank/DDBJ databases">
        <title>Host preference determinants of Valsa canker pathogens revealed by comparative genomics.</title>
        <authorList>
            <person name="Yin Z."/>
            <person name="Huang L."/>
        </authorList>
    </citation>
    <scope>NUCLEOTIDE SEQUENCE [LARGE SCALE GENOMIC DNA]</scope>
    <source>
        <strain evidence="9 10">03-1</strain>
    </source>
</reference>
<organism evidence="9 10">
    <name type="scientific">Cytospora schulzeri</name>
    <dbReference type="NCBI Taxonomy" id="448051"/>
    <lineage>
        <taxon>Eukaryota</taxon>
        <taxon>Fungi</taxon>
        <taxon>Dikarya</taxon>
        <taxon>Ascomycota</taxon>
        <taxon>Pezizomycotina</taxon>
        <taxon>Sordariomycetes</taxon>
        <taxon>Sordariomycetidae</taxon>
        <taxon>Diaporthales</taxon>
        <taxon>Cytosporaceae</taxon>
        <taxon>Cytospora</taxon>
    </lineage>
</organism>
<evidence type="ECO:0000256" key="6">
    <source>
        <dbReference type="SAM" id="MobiDB-lite"/>
    </source>
</evidence>
<evidence type="ECO:0000256" key="1">
    <source>
        <dbReference type="ARBA" id="ARBA00004141"/>
    </source>
</evidence>
<feature type="region of interest" description="Disordered" evidence="6">
    <location>
        <begin position="222"/>
        <end position="247"/>
    </location>
</feature>
<keyword evidence="4 7" id="KW-0472">Membrane</keyword>
<evidence type="ECO:0000259" key="8">
    <source>
        <dbReference type="Pfam" id="PF20684"/>
    </source>
</evidence>
<feature type="transmembrane region" description="Helical" evidence="7">
    <location>
        <begin position="121"/>
        <end position="141"/>
    </location>
</feature>
<sequence length="358" mass="38581">MMGGKATTFLPLMWVFVGIVLVFVGLRLYTRLHIVDQLGMDDHVYTLSGVFLFLYVLFLQISAEYGFGRDITTLSADDAADAVKWEMVGQTFAVLGMAIAKWSLGLFLLRIVVQRWHRVAIWSTMISLMLVSVLTAVVFWIQCLPPASIYDRRVEGRCIVKITPVSILLGGKRIPDLEATVGLIVWSAAEMALTMVCIGIPVLRPLFSRWFPILAGSSRDRHRYNRYNNNNNNNNNDNCYNSEEGRGGGPVFTMHTIGGKTMKGRGGRSGGAGGGGGGGGGGNDRGFPHAPAGSGLRGPTTRTRISAQDDGGHGSEEEILGSVHRHSGAAAAADQGDGILVREDVRVEYDSDHGAGTA</sequence>
<dbReference type="Pfam" id="PF20684">
    <property type="entry name" value="Fung_rhodopsin"/>
    <property type="match status" value="1"/>
</dbReference>
<feature type="domain" description="Rhodopsin" evidence="8">
    <location>
        <begin position="26"/>
        <end position="160"/>
    </location>
</feature>
<keyword evidence="2 7" id="KW-0812">Transmembrane</keyword>
<evidence type="ECO:0000256" key="5">
    <source>
        <dbReference type="ARBA" id="ARBA00038359"/>
    </source>
</evidence>
<dbReference type="OrthoDB" id="3923077at2759"/>
<dbReference type="PANTHER" id="PTHR33048">
    <property type="entry name" value="PTH11-LIKE INTEGRAL MEMBRANE PROTEIN (AFU_ORTHOLOGUE AFUA_5G11245)"/>
    <property type="match status" value="1"/>
</dbReference>
<dbReference type="PANTHER" id="PTHR33048:SF93">
    <property type="entry name" value="INTEGRAL MEMBRANE PROTEIN"/>
    <property type="match status" value="1"/>
</dbReference>
<feature type="transmembrane region" description="Helical" evidence="7">
    <location>
        <begin position="12"/>
        <end position="32"/>
    </location>
</feature>
<feature type="compositionally biased region" description="Low complexity" evidence="6">
    <location>
        <begin position="226"/>
        <end position="241"/>
    </location>
</feature>
<protein>
    <recommendedName>
        <fullName evidence="8">Rhodopsin domain-containing protein</fullName>
    </recommendedName>
</protein>
<comment type="similarity">
    <text evidence="5">Belongs to the SAT4 family.</text>
</comment>
<feature type="region of interest" description="Disordered" evidence="6">
    <location>
        <begin position="261"/>
        <end position="317"/>
    </location>
</feature>
<evidence type="ECO:0000256" key="3">
    <source>
        <dbReference type="ARBA" id="ARBA00022989"/>
    </source>
</evidence>
<dbReference type="EMBL" id="LKEA01000040">
    <property type="protein sequence ID" value="ROV94564.1"/>
    <property type="molecule type" value="Genomic_DNA"/>
</dbReference>
<evidence type="ECO:0000256" key="4">
    <source>
        <dbReference type="ARBA" id="ARBA00023136"/>
    </source>
</evidence>
<comment type="subcellular location">
    <subcellularLocation>
        <location evidence="1">Membrane</location>
        <topology evidence="1">Multi-pass membrane protein</topology>
    </subcellularLocation>
</comment>
<gene>
    <name evidence="9" type="ORF">VMCG_08147</name>
</gene>
<feature type="compositionally biased region" description="Gly residues" evidence="6">
    <location>
        <begin position="267"/>
        <end position="284"/>
    </location>
</feature>
<name>A0A423VUB9_9PEZI</name>